<evidence type="ECO:0000259" key="1">
    <source>
        <dbReference type="Pfam" id="PF17921"/>
    </source>
</evidence>
<organism evidence="3 4">
    <name type="scientific">Porites evermanni</name>
    <dbReference type="NCBI Taxonomy" id="104178"/>
    <lineage>
        <taxon>Eukaryota</taxon>
        <taxon>Metazoa</taxon>
        <taxon>Cnidaria</taxon>
        <taxon>Anthozoa</taxon>
        <taxon>Hexacorallia</taxon>
        <taxon>Scleractinia</taxon>
        <taxon>Fungiina</taxon>
        <taxon>Poritidae</taxon>
        <taxon>Porites</taxon>
    </lineage>
</organism>
<name>A0ABN8LNH5_9CNID</name>
<protein>
    <recommendedName>
        <fullName evidence="5">Murine leukemia virus integrase C-terminal domain-containing protein</fullName>
    </recommendedName>
</protein>
<proteinExistence type="predicted"/>
<evidence type="ECO:0000313" key="4">
    <source>
        <dbReference type="Proteomes" id="UP001159427"/>
    </source>
</evidence>
<dbReference type="Pfam" id="PF17921">
    <property type="entry name" value="Integrase_H2C2"/>
    <property type="match status" value="1"/>
</dbReference>
<evidence type="ECO:0000313" key="3">
    <source>
        <dbReference type="EMBL" id="CAH3016552.1"/>
    </source>
</evidence>
<dbReference type="InterPro" id="IPR054465">
    <property type="entry name" value="Integrase_p58-like_C"/>
</dbReference>
<accession>A0ABN8LNH5</accession>
<dbReference type="EMBL" id="CALNXI010000043">
    <property type="protein sequence ID" value="CAH3016552.1"/>
    <property type="molecule type" value="Genomic_DNA"/>
</dbReference>
<sequence>MRCCTGDGLIKRLDMKVCRCSAVLQELHDQCGHLSVRKTTDNVRKRSYWIGYTADVELELRLPIDAMREEPPSEQPPDFPSFVKRQQEILKGVYGRVGENLRVNLRHQKDVCDARCKGNTKPYQVGDLVWLEENAVLRWVQRKFYPPWSGPWRVVKVISNVTYRIQCEEAAPTRGRRKTRMIVHFNRLKPYYGDPLSFSRHCMTSRETLANLRI</sequence>
<evidence type="ECO:0008006" key="5">
    <source>
        <dbReference type="Google" id="ProtNLM"/>
    </source>
</evidence>
<feature type="domain" description="Integrase p58-like C-terminal" evidence="2">
    <location>
        <begin position="150"/>
        <end position="190"/>
    </location>
</feature>
<dbReference type="Pfam" id="PF22938">
    <property type="entry name" value="Integrase_p58_C"/>
    <property type="match status" value="1"/>
</dbReference>
<dbReference type="Proteomes" id="UP001159427">
    <property type="component" value="Unassembled WGS sequence"/>
</dbReference>
<feature type="domain" description="Integrase zinc-binding" evidence="1">
    <location>
        <begin position="22"/>
        <end position="57"/>
    </location>
</feature>
<evidence type="ECO:0000259" key="2">
    <source>
        <dbReference type="Pfam" id="PF22938"/>
    </source>
</evidence>
<keyword evidence="4" id="KW-1185">Reference proteome</keyword>
<gene>
    <name evidence="3" type="ORF">PEVE_00030381</name>
</gene>
<dbReference type="Gene3D" id="1.10.340.70">
    <property type="match status" value="1"/>
</dbReference>
<dbReference type="InterPro" id="IPR041588">
    <property type="entry name" value="Integrase_H2C2"/>
</dbReference>
<reference evidence="3 4" key="1">
    <citation type="submission" date="2022-05" db="EMBL/GenBank/DDBJ databases">
        <authorList>
            <consortium name="Genoscope - CEA"/>
            <person name="William W."/>
        </authorList>
    </citation>
    <scope>NUCLEOTIDE SEQUENCE [LARGE SCALE GENOMIC DNA]</scope>
</reference>
<comment type="caution">
    <text evidence="3">The sequence shown here is derived from an EMBL/GenBank/DDBJ whole genome shotgun (WGS) entry which is preliminary data.</text>
</comment>